<organism evidence="2 3">
    <name type="scientific">Marinobacterium aestuariivivens</name>
    <dbReference type="NCBI Taxonomy" id="1698799"/>
    <lineage>
        <taxon>Bacteria</taxon>
        <taxon>Pseudomonadati</taxon>
        <taxon>Pseudomonadota</taxon>
        <taxon>Gammaproteobacteria</taxon>
        <taxon>Oceanospirillales</taxon>
        <taxon>Oceanospirillaceae</taxon>
        <taxon>Marinobacterium</taxon>
    </lineage>
</organism>
<evidence type="ECO:0000313" key="2">
    <source>
        <dbReference type="EMBL" id="MFC6673932.1"/>
    </source>
</evidence>
<accession>A0ABW2A9R9</accession>
<dbReference type="PROSITE" id="PS51257">
    <property type="entry name" value="PROKAR_LIPOPROTEIN"/>
    <property type="match status" value="1"/>
</dbReference>
<dbReference type="InterPro" id="IPR011250">
    <property type="entry name" value="OMP/PagP_B-barrel"/>
</dbReference>
<reference evidence="3" key="1">
    <citation type="journal article" date="2019" name="Int. J. Syst. Evol. Microbiol.">
        <title>The Global Catalogue of Microorganisms (GCM) 10K type strain sequencing project: providing services to taxonomists for standard genome sequencing and annotation.</title>
        <authorList>
            <consortium name="The Broad Institute Genomics Platform"/>
            <consortium name="The Broad Institute Genome Sequencing Center for Infectious Disease"/>
            <person name="Wu L."/>
            <person name="Ma J."/>
        </authorList>
    </citation>
    <scope>NUCLEOTIDE SEQUENCE [LARGE SCALE GENOMIC DNA]</scope>
    <source>
        <strain evidence="3">NBRC 111756</strain>
    </source>
</reference>
<dbReference type="RefSeq" id="WP_379912720.1">
    <property type="nucleotide sequence ID" value="NZ_JBHSWE010000001.1"/>
</dbReference>
<keyword evidence="3" id="KW-1185">Reference proteome</keyword>
<protein>
    <submittedName>
        <fullName evidence="2">Transferrin-binding protein-like solute binding protein</fullName>
    </submittedName>
</protein>
<sequence>MKRHFRYARGAAVMLALGLSGCGGGGSSSVISDRSFTAWSDIDPPRSIVVEGISTERTYTAPAPGFKVTDLGPAEQSTTTTATLTYNSNGNLTKIVLTTPYSSVTWDEARDDLIVEDTGVIGLASEVEASRGLIADAIELGWDFQTFGTWATGFGTGAGRTGAFSIGARTLGRNIPTDDTATFEGLTRGRYIDDAGQAYSTESALSVDVDFRDRTLDFSTRDTEKINLDTAFTSAAGNLDLTGTLTYQLGVNSFSGAVNATGLSGTAKGRFYGPNAEELGGYFDLHGAGVETYIGGFGAGQ</sequence>
<evidence type="ECO:0000313" key="3">
    <source>
        <dbReference type="Proteomes" id="UP001596422"/>
    </source>
</evidence>
<gene>
    <name evidence="2" type="ORF">ACFQDL_30470</name>
</gene>
<dbReference type="EMBL" id="JBHSWE010000001">
    <property type="protein sequence ID" value="MFC6673932.1"/>
    <property type="molecule type" value="Genomic_DNA"/>
</dbReference>
<proteinExistence type="predicted"/>
<dbReference type="SUPFAM" id="SSF56925">
    <property type="entry name" value="OMPA-like"/>
    <property type="match status" value="1"/>
</dbReference>
<dbReference type="Proteomes" id="UP001596422">
    <property type="component" value="Unassembled WGS sequence"/>
</dbReference>
<dbReference type="InterPro" id="IPR001677">
    <property type="entry name" value="TbpB_B_D"/>
</dbReference>
<dbReference type="Pfam" id="PF01298">
    <property type="entry name" value="TbpB_B_D"/>
    <property type="match status" value="1"/>
</dbReference>
<comment type="caution">
    <text evidence="2">The sequence shown here is derived from an EMBL/GenBank/DDBJ whole genome shotgun (WGS) entry which is preliminary data.</text>
</comment>
<feature type="domain" description="Transferrin-binding protein B C-lobe/N-lobe beta-barrel" evidence="1">
    <location>
        <begin position="175"/>
        <end position="300"/>
    </location>
</feature>
<evidence type="ECO:0000259" key="1">
    <source>
        <dbReference type="Pfam" id="PF01298"/>
    </source>
</evidence>
<dbReference type="Gene3D" id="2.40.160.90">
    <property type="match status" value="1"/>
</dbReference>
<name>A0ABW2A9R9_9GAMM</name>